<evidence type="ECO:0000313" key="1">
    <source>
        <dbReference type="EMBL" id="NYD47737.1"/>
    </source>
</evidence>
<protein>
    <submittedName>
        <fullName evidence="1">Acetamidase/formamidase</fullName>
    </submittedName>
</protein>
<comment type="caution">
    <text evidence="1">The sequence shown here is derived from an EMBL/GenBank/DDBJ whole genome shotgun (WGS) entry which is preliminary data.</text>
</comment>
<dbReference type="GO" id="GO:0016811">
    <property type="term" value="F:hydrolase activity, acting on carbon-nitrogen (but not peptide) bonds, in linear amides"/>
    <property type="evidence" value="ECO:0007669"/>
    <property type="project" value="InterPro"/>
</dbReference>
<dbReference type="RefSeq" id="WP_179844772.1">
    <property type="nucleotide sequence ID" value="NZ_JACCBA010000001.1"/>
</dbReference>
<gene>
    <name evidence="1" type="ORF">BJY14_003720</name>
</gene>
<dbReference type="Proteomes" id="UP000529783">
    <property type="component" value="Unassembled WGS sequence"/>
</dbReference>
<keyword evidence="2" id="KW-1185">Reference proteome</keyword>
<accession>A0A7Y9JFY8</accession>
<dbReference type="PANTHER" id="PTHR31891:SF1">
    <property type="entry name" value="FORMAMIDASE C869.04-RELATED"/>
    <property type="match status" value="1"/>
</dbReference>
<evidence type="ECO:0000313" key="2">
    <source>
        <dbReference type="Proteomes" id="UP000529783"/>
    </source>
</evidence>
<dbReference type="Gene3D" id="2.60.120.580">
    <property type="entry name" value="Acetamidase/Formamidase-like domains"/>
    <property type="match status" value="2"/>
</dbReference>
<dbReference type="AlphaFoldDB" id="A0A7Y9JFY8"/>
<dbReference type="Gene3D" id="3.10.28.20">
    <property type="entry name" value="Acetamidase/Formamidase-like domains"/>
    <property type="match status" value="1"/>
</dbReference>
<sequence length="351" mass="37783">MSEMPDRLRDGLPKPVVLETSRKTAGWGLFTPHPEPVLTVQPGACVTIKTVSWVGATVPEGPVAYFEALGVPADQVLPELLEVATIPRPEGSSCHILTGPISIEGAEPDDVLEVRVLDVSPRVPYGVHITGPDCGVLGDLLERRSTRLFRLDPEQRFYPFGGGIEIPFRPFAGIMAVAPPTSAGTVSANPPDRWGGNMDFRDLVAGSTLYLPVFQPGGMFYTGDTHGAQGHGEVSQTAIEHSMAVTVQFLVHKGGALKFPRAEDADHVWCMGIHEDLDEAMRIANREVVDYLIAVMGMRDDEAYRFSGLLADFKVAEAVNGNKVIVAEVHKDRLRPLLGGADLPVVGGGLH</sequence>
<proteinExistence type="predicted"/>
<dbReference type="InterPro" id="IPR004304">
    <property type="entry name" value="FmdA_AmdA"/>
</dbReference>
<dbReference type="Pfam" id="PF03069">
    <property type="entry name" value="FmdA_AmdA"/>
    <property type="match status" value="2"/>
</dbReference>
<name>A0A7Y9JFY8_9ACTN</name>
<dbReference type="PANTHER" id="PTHR31891">
    <property type="entry name" value="FORMAMIDASE C869.04-RELATED"/>
    <property type="match status" value="1"/>
</dbReference>
<dbReference type="SUPFAM" id="SSF141130">
    <property type="entry name" value="Acetamidase/Formamidase-like"/>
    <property type="match status" value="1"/>
</dbReference>
<organism evidence="1 2">
    <name type="scientific">Actinomadura luteofluorescens</name>
    <dbReference type="NCBI Taxonomy" id="46163"/>
    <lineage>
        <taxon>Bacteria</taxon>
        <taxon>Bacillati</taxon>
        <taxon>Actinomycetota</taxon>
        <taxon>Actinomycetes</taxon>
        <taxon>Streptosporangiales</taxon>
        <taxon>Thermomonosporaceae</taxon>
        <taxon>Actinomadura</taxon>
    </lineage>
</organism>
<reference evidence="1 2" key="1">
    <citation type="submission" date="2020-07" db="EMBL/GenBank/DDBJ databases">
        <title>Sequencing the genomes of 1000 actinobacteria strains.</title>
        <authorList>
            <person name="Klenk H.-P."/>
        </authorList>
    </citation>
    <scope>NUCLEOTIDE SEQUENCE [LARGE SCALE GENOMIC DNA]</scope>
    <source>
        <strain evidence="1 2">DSM 40398</strain>
    </source>
</reference>
<dbReference type="EMBL" id="JACCBA010000001">
    <property type="protein sequence ID" value="NYD47737.1"/>
    <property type="molecule type" value="Genomic_DNA"/>
</dbReference>